<feature type="region of interest" description="Disordered" evidence="1">
    <location>
        <begin position="253"/>
        <end position="327"/>
    </location>
</feature>
<feature type="transmembrane region" description="Helical" evidence="2">
    <location>
        <begin position="133"/>
        <end position="150"/>
    </location>
</feature>
<proteinExistence type="predicted"/>
<organism evidence="3 4">
    <name type="scientific">Photobacterium profundum (strain SS9)</name>
    <dbReference type="NCBI Taxonomy" id="298386"/>
    <lineage>
        <taxon>Bacteria</taxon>
        <taxon>Pseudomonadati</taxon>
        <taxon>Pseudomonadota</taxon>
        <taxon>Gammaproteobacteria</taxon>
        <taxon>Vibrionales</taxon>
        <taxon>Vibrionaceae</taxon>
        <taxon>Photobacterium</taxon>
    </lineage>
</organism>
<protein>
    <recommendedName>
        <fullName evidence="5">Proline and glycine rich transmembrane protein</fullName>
    </recommendedName>
</protein>
<feature type="transmembrane region" description="Helical" evidence="2">
    <location>
        <begin position="44"/>
        <end position="66"/>
    </location>
</feature>
<feature type="compositionally biased region" description="Basic and acidic residues" evidence="1">
    <location>
        <begin position="317"/>
        <end position="327"/>
    </location>
</feature>
<dbReference type="KEGG" id="ppr:PBPRA1851"/>
<keyword evidence="2" id="KW-1133">Transmembrane helix</keyword>
<dbReference type="Proteomes" id="UP000000593">
    <property type="component" value="Chromosome 1"/>
</dbReference>
<feature type="transmembrane region" description="Helical" evidence="2">
    <location>
        <begin position="198"/>
        <end position="231"/>
    </location>
</feature>
<sequence length="327" mass="35575">MFMKDAMNKSFHVGGSVEKALKGDVELQAVAVLQEAWKITARNILTFLPAVIGLFLAQIALLLLGLQVQLGNPAIFFDAVITGKELTQEIVQAGYMANFWSDVLSAPLYVGASLMALNHAVGLPSKPGHLIKGFPFTLVSIITMLLISSLQGIGNAIFPIIGLLLSMGFSMAIILVCEKRIAPIKAIKISLQATFKKFMPMTAIFLVVLIMFFVSFATAGIGLLWTIPFFFNVKAIIYRNMFGITLQVTSAQTKKNTQENNVQTDHVQAENEQQQPTSVLDNETETTDSAPTPNKDHADDENDNHQQGSGNTPQSDDTEKGGKVFNA</sequence>
<keyword evidence="2" id="KW-0472">Membrane</keyword>
<evidence type="ECO:0000313" key="3">
    <source>
        <dbReference type="EMBL" id="CAG20255.1"/>
    </source>
</evidence>
<dbReference type="PANTHER" id="PTHR40076">
    <property type="entry name" value="MEMBRANE PROTEIN-RELATED"/>
    <property type="match status" value="1"/>
</dbReference>
<dbReference type="RefSeq" id="WP_011218561.1">
    <property type="nucleotide sequence ID" value="NC_006370.1"/>
</dbReference>
<dbReference type="PANTHER" id="PTHR40076:SF1">
    <property type="entry name" value="MEMBRANE PROTEIN"/>
    <property type="match status" value="1"/>
</dbReference>
<dbReference type="AlphaFoldDB" id="Q6LR21"/>
<dbReference type="HOGENOM" id="CLU_073576_1_0_6"/>
<feature type="compositionally biased region" description="Polar residues" evidence="1">
    <location>
        <begin position="305"/>
        <end position="315"/>
    </location>
</feature>
<gene>
    <name evidence="3" type="primary">VP1530</name>
    <name evidence="3" type="ordered locus">PBPRA1851</name>
</gene>
<dbReference type="InterPro" id="IPR010380">
    <property type="entry name" value="DUF975"/>
</dbReference>
<evidence type="ECO:0000256" key="2">
    <source>
        <dbReference type="SAM" id="Phobius"/>
    </source>
</evidence>
<dbReference type="STRING" id="298386.PBPRA1851"/>
<reference evidence="4" key="1">
    <citation type="journal article" date="2005" name="Science">
        <title>Life at depth: Photobacterium profundum genome sequence and expression analysis.</title>
        <authorList>
            <person name="Vezzi A."/>
            <person name="Campanaro S."/>
            <person name="D'Angelo M."/>
            <person name="Simonato F."/>
            <person name="Vitulo N."/>
            <person name="Lauro F.M."/>
            <person name="Cestaro A."/>
            <person name="Malacrida G."/>
            <person name="Simionati B."/>
            <person name="Cannata N."/>
            <person name="Romualdi C."/>
            <person name="Bartlett D.H."/>
            <person name="Valle G."/>
        </authorList>
    </citation>
    <scope>NUCLEOTIDE SEQUENCE [LARGE SCALE GENOMIC DNA]</scope>
    <source>
        <strain evidence="4">ATCC BAA-1253 / SS9</strain>
    </source>
</reference>
<feature type="transmembrane region" description="Helical" evidence="2">
    <location>
        <begin position="103"/>
        <end position="121"/>
    </location>
</feature>
<name>Q6LR21_PHOPR</name>
<keyword evidence="4" id="KW-1185">Reference proteome</keyword>
<dbReference type="EMBL" id="CR378669">
    <property type="protein sequence ID" value="CAG20255.1"/>
    <property type="molecule type" value="Genomic_DNA"/>
</dbReference>
<evidence type="ECO:0000313" key="4">
    <source>
        <dbReference type="Proteomes" id="UP000000593"/>
    </source>
</evidence>
<keyword evidence="2" id="KW-0812">Transmembrane</keyword>
<feature type="transmembrane region" description="Helical" evidence="2">
    <location>
        <begin position="156"/>
        <end position="177"/>
    </location>
</feature>
<accession>Q6LR21</accession>
<feature type="compositionally biased region" description="Polar residues" evidence="1">
    <location>
        <begin position="253"/>
        <end position="292"/>
    </location>
</feature>
<evidence type="ECO:0000256" key="1">
    <source>
        <dbReference type="SAM" id="MobiDB-lite"/>
    </source>
</evidence>
<evidence type="ECO:0008006" key="5">
    <source>
        <dbReference type="Google" id="ProtNLM"/>
    </source>
</evidence>
<dbReference type="eggNOG" id="COG5473">
    <property type="taxonomic scope" value="Bacteria"/>
</dbReference>